<organism evidence="2 3">
    <name type="scientific">Rhizophlyctis rosea</name>
    <dbReference type="NCBI Taxonomy" id="64517"/>
    <lineage>
        <taxon>Eukaryota</taxon>
        <taxon>Fungi</taxon>
        <taxon>Fungi incertae sedis</taxon>
        <taxon>Chytridiomycota</taxon>
        <taxon>Chytridiomycota incertae sedis</taxon>
        <taxon>Chytridiomycetes</taxon>
        <taxon>Rhizophlyctidales</taxon>
        <taxon>Rhizophlyctidaceae</taxon>
        <taxon>Rhizophlyctis</taxon>
    </lineage>
</organism>
<feature type="non-terminal residue" evidence="2">
    <location>
        <position position="175"/>
    </location>
</feature>
<reference evidence="2" key="1">
    <citation type="submission" date="2020-05" db="EMBL/GenBank/DDBJ databases">
        <title>Phylogenomic resolution of chytrid fungi.</title>
        <authorList>
            <person name="Stajich J.E."/>
            <person name="Amses K."/>
            <person name="Simmons R."/>
            <person name="Seto K."/>
            <person name="Myers J."/>
            <person name="Bonds A."/>
            <person name="Quandt C.A."/>
            <person name="Barry K."/>
            <person name="Liu P."/>
            <person name="Grigoriev I."/>
            <person name="Longcore J.E."/>
            <person name="James T.Y."/>
        </authorList>
    </citation>
    <scope>NUCLEOTIDE SEQUENCE</scope>
    <source>
        <strain evidence="2">JEL0318</strain>
    </source>
</reference>
<keyword evidence="1" id="KW-0812">Transmembrane</keyword>
<gene>
    <name evidence="2" type="ORF">HK097_004513</name>
</gene>
<dbReference type="AlphaFoldDB" id="A0AAD5S2M1"/>
<evidence type="ECO:0000313" key="2">
    <source>
        <dbReference type="EMBL" id="KAJ3034432.1"/>
    </source>
</evidence>
<name>A0AAD5S2M1_9FUNG</name>
<feature type="transmembrane region" description="Helical" evidence="1">
    <location>
        <begin position="118"/>
        <end position="140"/>
    </location>
</feature>
<comment type="caution">
    <text evidence="2">The sequence shown here is derived from an EMBL/GenBank/DDBJ whole genome shotgun (WGS) entry which is preliminary data.</text>
</comment>
<protein>
    <submittedName>
        <fullName evidence="2">Uncharacterized protein</fullName>
    </submittedName>
</protein>
<accession>A0AAD5S2M1</accession>
<keyword evidence="1" id="KW-1133">Transmembrane helix</keyword>
<dbReference type="EMBL" id="JADGJD010002161">
    <property type="protein sequence ID" value="KAJ3034432.1"/>
    <property type="molecule type" value="Genomic_DNA"/>
</dbReference>
<evidence type="ECO:0000313" key="3">
    <source>
        <dbReference type="Proteomes" id="UP001212841"/>
    </source>
</evidence>
<sequence>MESNTSIQSDTYPPADPAYLANATNTTSISFLTRLLNITDDPSTDTAIMNSDATSITDPTSSNTTTSLNVTIPSTNGKRKNATRVTIEIDGSRTGTGGSTAARTISSGSLTNLSNETIMYGALNAAIFGALVVWALFVIHQSFKTYRSRKKPLYLLNLLQSFFHLIKTLAATLYA</sequence>
<keyword evidence="1" id="KW-0472">Membrane</keyword>
<evidence type="ECO:0000256" key="1">
    <source>
        <dbReference type="SAM" id="Phobius"/>
    </source>
</evidence>
<dbReference type="Proteomes" id="UP001212841">
    <property type="component" value="Unassembled WGS sequence"/>
</dbReference>
<proteinExistence type="predicted"/>
<feature type="transmembrane region" description="Helical" evidence="1">
    <location>
        <begin position="152"/>
        <end position="174"/>
    </location>
</feature>
<keyword evidence="3" id="KW-1185">Reference proteome</keyword>